<dbReference type="Proteomes" id="UP000001058">
    <property type="component" value="Unassembled WGS sequence"/>
</dbReference>
<dbReference type="InterPro" id="IPR036222">
    <property type="entry name" value="CAP_N_sf"/>
</dbReference>
<dbReference type="Gene3D" id="1.25.40.330">
    <property type="entry name" value="Adenylate cyclase-associated CAP, N-terminal domain"/>
    <property type="match status" value="1"/>
</dbReference>
<sequence length="455" mass="46763">MQSFEEAFQGTGRVLEVAAVAKKPDDAAELQRLLAPVAEAMGAVTAAAEGRVTCPNHLKVLSEAVGALGFLAYTGHGCGISPPRQHVADSWQSAEFYSNKLLMEFRGKDDNQVAWVRALKVLIQQLEQFVVRHCPTGLRFDPNGVPVATAMRGGGGGGGAVTPAAAAPAAVTAAVTAPSKPAVRAPPPPPPGPPPKPLSPEELAAAADTGGGEGGNMSALFKELSKGEGVTAGLRRVTADMKTKHNTDKTGKVPATSASASACTAAAAAAAGSGTAPAAGTKWVVENFSGRQDLLVENNAPKNSVYVYGCTDCVVQVQGKVNAITLDNCRRVGVVFGNVISSAEAVNCNSVQLQTTGTVPTISVEKTDEAQLFLSQQASGAYHRAKCSSINVVVVPAEGDSSDPHEHAVPEQFISTFQGGKLITVSWLGSGWEGVLKRGEREGCDAGPGAYGLSE</sequence>
<dbReference type="SUPFAM" id="SSF69340">
    <property type="entry name" value="C-terminal domain of adenylylcyclase associated protein"/>
    <property type="match status" value="1"/>
</dbReference>
<dbReference type="InterPro" id="IPR001837">
    <property type="entry name" value="Adenylate_cyclase-assoc_CAP"/>
</dbReference>
<dbReference type="GO" id="GO:0007015">
    <property type="term" value="P:actin filament organization"/>
    <property type="evidence" value="ECO:0007669"/>
    <property type="project" value="TreeGrafter"/>
</dbReference>
<dbReference type="Pfam" id="PF21938">
    <property type="entry name" value="CAP_N"/>
    <property type="match status" value="1"/>
</dbReference>
<dbReference type="GO" id="GO:0019933">
    <property type="term" value="P:cAMP-mediated signaling"/>
    <property type="evidence" value="ECO:0007669"/>
    <property type="project" value="TreeGrafter"/>
</dbReference>
<dbReference type="GO" id="GO:0005737">
    <property type="term" value="C:cytoplasm"/>
    <property type="evidence" value="ECO:0007669"/>
    <property type="project" value="TreeGrafter"/>
</dbReference>
<dbReference type="PANTHER" id="PTHR10652">
    <property type="entry name" value="ADENYLYL CYCLASE-ASSOCIATED PROTEIN"/>
    <property type="match status" value="1"/>
</dbReference>
<dbReference type="InterPro" id="IPR036223">
    <property type="entry name" value="CAP_C_sf"/>
</dbReference>
<dbReference type="PROSITE" id="PS51329">
    <property type="entry name" value="C_CAP_COFACTOR_C"/>
    <property type="match status" value="1"/>
</dbReference>
<gene>
    <name evidence="4" type="primary">CapA</name>
    <name evidence="4" type="ORF">VOLCADRAFT_79641</name>
</gene>
<dbReference type="STRING" id="3068.D8TLU8"/>
<dbReference type="InParanoid" id="D8TLU8"/>
<evidence type="ECO:0000313" key="4">
    <source>
        <dbReference type="EMBL" id="EFJ51526.1"/>
    </source>
</evidence>
<dbReference type="InterPro" id="IPR006599">
    <property type="entry name" value="CARP_motif"/>
</dbReference>
<evidence type="ECO:0000259" key="3">
    <source>
        <dbReference type="PROSITE" id="PS51329"/>
    </source>
</evidence>
<evidence type="ECO:0000256" key="2">
    <source>
        <dbReference type="SAM" id="MobiDB-lite"/>
    </source>
</evidence>
<dbReference type="PANTHER" id="PTHR10652:SF0">
    <property type="entry name" value="ADENYLYL CYCLASE-ASSOCIATED PROTEIN"/>
    <property type="match status" value="1"/>
</dbReference>
<dbReference type="AlphaFoldDB" id="D8TLU8"/>
<keyword evidence="5" id="KW-1185">Reference proteome</keyword>
<dbReference type="InterPro" id="IPR053950">
    <property type="entry name" value="CAP_N"/>
</dbReference>
<dbReference type="SUPFAM" id="SSF101278">
    <property type="entry name" value="N-terminal domain of adenylylcyclase associated protein, CAP"/>
    <property type="match status" value="1"/>
</dbReference>
<dbReference type="eggNOG" id="KOG2675">
    <property type="taxonomic scope" value="Eukaryota"/>
</dbReference>
<dbReference type="EMBL" id="GL378327">
    <property type="protein sequence ID" value="EFJ51526.1"/>
    <property type="molecule type" value="Genomic_DNA"/>
</dbReference>
<dbReference type="SMART" id="SM00673">
    <property type="entry name" value="CARP"/>
    <property type="match status" value="2"/>
</dbReference>
<dbReference type="InterPro" id="IPR017901">
    <property type="entry name" value="C-CAP_CF_C-like"/>
</dbReference>
<feature type="domain" description="C-CAP/cofactor C-like" evidence="3">
    <location>
        <begin position="270"/>
        <end position="409"/>
    </location>
</feature>
<dbReference type="RefSeq" id="XP_002947478.1">
    <property type="nucleotide sequence ID" value="XM_002947432.1"/>
</dbReference>
<dbReference type="FunCoup" id="D8TLU8">
    <property type="interactions" value="1312"/>
</dbReference>
<evidence type="ECO:0000256" key="1">
    <source>
        <dbReference type="ARBA" id="ARBA00007659"/>
    </source>
</evidence>
<dbReference type="GO" id="GO:0008179">
    <property type="term" value="F:adenylate cyclase binding"/>
    <property type="evidence" value="ECO:0007669"/>
    <property type="project" value="TreeGrafter"/>
</dbReference>
<dbReference type="InterPro" id="IPR013912">
    <property type="entry name" value="Adenylate_cyclase-assoc_CAP_C"/>
</dbReference>
<proteinExistence type="inferred from homology"/>
<protein>
    <submittedName>
        <fullName evidence="4">Regulator of actin cytoskelton capa</fullName>
    </submittedName>
</protein>
<dbReference type="Pfam" id="PF08603">
    <property type="entry name" value="CAP_C"/>
    <property type="match status" value="1"/>
</dbReference>
<evidence type="ECO:0000313" key="5">
    <source>
        <dbReference type="Proteomes" id="UP000001058"/>
    </source>
</evidence>
<dbReference type="Gene3D" id="2.160.20.70">
    <property type="match status" value="1"/>
</dbReference>
<reference evidence="4 5" key="1">
    <citation type="journal article" date="2010" name="Science">
        <title>Genomic analysis of organismal complexity in the multicellular green alga Volvox carteri.</title>
        <authorList>
            <person name="Prochnik S.E."/>
            <person name="Umen J."/>
            <person name="Nedelcu A.M."/>
            <person name="Hallmann A."/>
            <person name="Miller S.M."/>
            <person name="Nishii I."/>
            <person name="Ferris P."/>
            <person name="Kuo A."/>
            <person name="Mitros T."/>
            <person name="Fritz-Laylin L.K."/>
            <person name="Hellsten U."/>
            <person name="Chapman J."/>
            <person name="Simakov O."/>
            <person name="Rensing S.A."/>
            <person name="Terry A."/>
            <person name="Pangilinan J."/>
            <person name="Kapitonov V."/>
            <person name="Jurka J."/>
            <person name="Salamov A."/>
            <person name="Shapiro H."/>
            <person name="Schmutz J."/>
            <person name="Grimwood J."/>
            <person name="Lindquist E."/>
            <person name="Lucas S."/>
            <person name="Grigoriev I.V."/>
            <person name="Schmitt R."/>
            <person name="Kirk D."/>
            <person name="Rokhsar D.S."/>
        </authorList>
    </citation>
    <scope>NUCLEOTIDE SEQUENCE [LARGE SCALE GENOMIC DNA]</scope>
    <source>
        <strain evidence="5">f. Nagariensis / Eve</strain>
    </source>
</reference>
<dbReference type="GeneID" id="9620309"/>
<name>D8TLU8_VOLCA</name>
<accession>D8TLU8</accession>
<comment type="similarity">
    <text evidence="1">Belongs to the CAP family.</text>
</comment>
<dbReference type="OrthoDB" id="1601at2759"/>
<feature type="compositionally biased region" description="Pro residues" evidence="2">
    <location>
        <begin position="184"/>
        <end position="198"/>
    </location>
</feature>
<dbReference type="InterPro" id="IPR016098">
    <property type="entry name" value="CAP/MinC_C"/>
</dbReference>
<organism evidence="5">
    <name type="scientific">Volvox carteri f. nagariensis</name>
    <dbReference type="NCBI Taxonomy" id="3068"/>
    <lineage>
        <taxon>Eukaryota</taxon>
        <taxon>Viridiplantae</taxon>
        <taxon>Chlorophyta</taxon>
        <taxon>core chlorophytes</taxon>
        <taxon>Chlorophyceae</taxon>
        <taxon>CS clade</taxon>
        <taxon>Chlamydomonadales</taxon>
        <taxon>Volvocaceae</taxon>
        <taxon>Volvox</taxon>
    </lineage>
</organism>
<dbReference type="KEGG" id="vcn:VOLCADRAFT_79641"/>
<dbReference type="GO" id="GO:0003779">
    <property type="term" value="F:actin binding"/>
    <property type="evidence" value="ECO:0007669"/>
    <property type="project" value="InterPro"/>
</dbReference>
<feature type="region of interest" description="Disordered" evidence="2">
    <location>
        <begin position="178"/>
        <end position="215"/>
    </location>
</feature>